<comment type="caution">
    <text evidence="9">The sequence shown here is derived from an EMBL/GenBank/DDBJ whole genome shotgun (WGS) entry which is preliminary data.</text>
</comment>
<dbReference type="InterPro" id="IPR011009">
    <property type="entry name" value="Kinase-like_dom_sf"/>
</dbReference>
<dbReference type="InterPro" id="IPR000719">
    <property type="entry name" value="Prot_kinase_dom"/>
</dbReference>
<keyword evidence="10" id="KW-1185">Reference proteome</keyword>
<dbReference type="CDD" id="cd00082">
    <property type="entry name" value="HisKA"/>
    <property type="match status" value="1"/>
</dbReference>
<evidence type="ECO:0000256" key="2">
    <source>
        <dbReference type="ARBA" id="ARBA00012438"/>
    </source>
</evidence>
<name>A0AAE3GPL0_9CYAN</name>
<dbReference type="PROSITE" id="PS50011">
    <property type="entry name" value="PROTEIN_KINASE_DOM"/>
    <property type="match status" value="1"/>
</dbReference>
<dbReference type="Proteomes" id="UP001204953">
    <property type="component" value="Unassembled WGS sequence"/>
</dbReference>
<dbReference type="SMART" id="SM00387">
    <property type="entry name" value="HATPase_c"/>
    <property type="match status" value="1"/>
</dbReference>
<dbReference type="PRINTS" id="PR00344">
    <property type="entry name" value="BCTRLSENSOR"/>
</dbReference>
<feature type="coiled-coil region" evidence="6">
    <location>
        <begin position="1487"/>
        <end position="1532"/>
    </location>
</feature>
<dbReference type="SUPFAM" id="SSF55874">
    <property type="entry name" value="ATPase domain of HSP90 chaperone/DNA topoisomerase II/histidine kinase"/>
    <property type="match status" value="1"/>
</dbReference>
<dbReference type="GO" id="GO:0005524">
    <property type="term" value="F:ATP binding"/>
    <property type="evidence" value="ECO:0007669"/>
    <property type="project" value="InterPro"/>
</dbReference>
<comment type="catalytic activity">
    <reaction evidence="1">
        <text>ATP + protein L-histidine = ADP + protein N-phospho-L-histidine.</text>
        <dbReference type="EC" id="2.7.13.3"/>
    </reaction>
</comment>
<evidence type="ECO:0000313" key="9">
    <source>
        <dbReference type="EMBL" id="MCP2727722.1"/>
    </source>
</evidence>
<accession>A0AAE3GPL0</accession>
<dbReference type="Gene3D" id="1.10.510.10">
    <property type="entry name" value="Transferase(Phosphotransferase) domain 1"/>
    <property type="match status" value="1"/>
</dbReference>
<dbReference type="Gene3D" id="3.30.450.40">
    <property type="match status" value="1"/>
</dbReference>
<dbReference type="InterPro" id="IPR005467">
    <property type="entry name" value="His_kinase_dom"/>
</dbReference>
<dbReference type="InterPro" id="IPR036097">
    <property type="entry name" value="HisK_dim/P_sf"/>
</dbReference>
<dbReference type="EC" id="2.7.13.3" evidence="2"/>
<dbReference type="InterPro" id="IPR036890">
    <property type="entry name" value="HATPase_C_sf"/>
</dbReference>
<dbReference type="SMART" id="SM00065">
    <property type="entry name" value="GAF"/>
    <property type="match status" value="1"/>
</dbReference>
<dbReference type="Gene3D" id="3.40.50.300">
    <property type="entry name" value="P-loop containing nucleotide triphosphate hydrolases"/>
    <property type="match status" value="1"/>
</dbReference>
<dbReference type="PANTHER" id="PTHR43642">
    <property type="entry name" value="HYBRID SIGNAL TRANSDUCTION HISTIDINE KINASE G"/>
    <property type="match status" value="1"/>
</dbReference>
<evidence type="ECO:0000256" key="3">
    <source>
        <dbReference type="ARBA" id="ARBA00022553"/>
    </source>
</evidence>
<keyword evidence="3" id="KW-0597">Phosphoprotein</keyword>
<dbReference type="Pfam" id="PF01590">
    <property type="entry name" value="GAF"/>
    <property type="match status" value="1"/>
</dbReference>
<dbReference type="Gene3D" id="1.10.287.130">
    <property type="match status" value="1"/>
</dbReference>
<evidence type="ECO:0000256" key="5">
    <source>
        <dbReference type="ARBA" id="ARBA00023012"/>
    </source>
</evidence>
<dbReference type="PROSITE" id="PS50109">
    <property type="entry name" value="HIS_KIN"/>
    <property type="match status" value="1"/>
</dbReference>
<evidence type="ECO:0000259" key="8">
    <source>
        <dbReference type="PROSITE" id="PS50109"/>
    </source>
</evidence>
<sequence length="1812" mass="206291">MSKITDYKIVSIIYESANSLVYRAKSRDQRSVILKVLKQDYPTPSELTRYKQEYEITRSLNIDGAIAAYELLPYENTLAIVLEDFGAQSLDILLQSQSFSLLEFLQIGIQVAQALAEIHGSNIIHKDFNPANILFNPDTRQAKIIDFGIATIFTRENPVIKNPNVLEGTLAYMSPEQTGRMNRALDYRTDFYSLGATFYKILTRQLLFDTQDALELVHCHLAREPIPPHQIDSSIPTAISRIVMKLLAKTAEDRYQSALGVKADLEECYFQLEQTGEIAEFSLARYDLVEQLEIPQKLYGRNLEIEELLATFRRVSQPKIQEEQTEITTAQNRVEMMLVGGYSGIGKTALIQELYKPLSQQRGYFIAGKFDQFQRNIPYSALVDAFRSLVRQLLTENQDQLNEWREKLEIALGINGQVIVDVIPEIEQIIGSQPPIQPLEPAQAQNRFNQVFQNFIRVFCKRSHPLIFFLDDLQWADFGTLKLIELMMTDSQIESLLLLGAYRDNEVDDNHPTILAIERLKEQGTIVNQIILTPLKSDDITQLLTETLHCDRESVASLTELILQKTSGNPFFINEFLKTIYEETLLTLNRDCQCWEWDISQIQALDITDNVVDLMLGKLRKLPEATQAVLRLGACIGNNFDLSPLSIIYEKSPSETFEDILPAIQQGLVQPTSELEITSKIPIQSDLVIQNYKFRHDRIQQAAYTLIDRDLRKIVHLQIGRLLLANWERDEQHEKIFTLVNHLNRGLTIIEDREEKIEILELNLDAGKKAKEAIAYSAAQDYLRIALNEFPGDIWEERYEMALDLYKELVEVEYLNVNFQESQKLLKVAIERVKSPLDSAEFYYLQIVQSTLQGNVKEAIDLGRVALQILGSKLPKENFYTAFEQELVAYRKNLGNRSIGELYNNSEMKRLEQRAIFKILSRIFPAAWILDPTLMYVVGSKMVNLNIKYGHIPLSPMGYIFFGVINTHALKEYRTGYEFGLLSMKLSDRYNNLASKGVACQLHGNMTMPWLAHIKFSEKINDEGRDASLQVGDLQVVGYTLTYKIYSLIYQGKNLEILLKEAERSLHFSQETQNDWAINCILAAKIVLKNLVGESQDKLCFDLEELPESDFLQTQIMAAICFYQIFKVQALYLYEQPAPLSLLEESAKLLGYIPATISVASHNFYYSLTLIAHYPNASPQAQKEYWHQIETNQKQMKDWADNCEANFLHKYLLVAAEMARISGKWQEAMTLYDSAIASAKEHEFIQNEALGNELAAQFWLALGKEEFAKLYMRKARQCYQIWGAKRKVEDLEEKYPQWFTSPSSESDNVTKTAITTTSGHSAKSLDIETVIKASETLSKEIVLKNLLANLMKIAIANAGAQKGFLILKKDENWFIEAEGNVDEEEAKLLQSIPIDSPNLLSPAIANYVIHSQETVLLNDAVNEGQYIRDSYIIANQPKSILCIPLINQGKLSGILYLENNLTTNAFTRERIELLQTLSAQAAISIENSRLYQELAEYNRTLEDKVAERTQELQEKNEELSTTLHKLKTTQNQIIAQEKLASLGALTAGIAHEIKNPLNFVNNFAQLSVDLTQELQDEINNQQENLDSETVEYIEEILTDLRQNVERINHHGKRADNIVHGMMMHAQGGGGKREPTKINNLLAEFVNLAYHGMRAKDEAFNIIIESDYDESVGEITLVPQDISRVFLNLTNNACYAAYKKQKQLASEESEEISENESLTITNDEGEKFEPMLWVSTKNLGDRVEIRIRDNGVGMPPDVVEKIFNPFFTTKPTGEGTGLGLSISHDIIVQGHQGEIKVETEVGSYAEFIVILPR</sequence>
<dbReference type="RefSeq" id="WP_254010531.1">
    <property type="nucleotide sequence ID" value="NZ_JAMZMM010000025.1"/>
</dbReference>
<dbReference type="Pfam" id="PF13191">
    <property type="entry name" value="AAA_16"/>
    <property type="match status" value="1"/>
</dbReference>
<dbReference type="InterPro" id="IPR027417">
    <property type="entry name" value="P-loop_NTPase"/>
</dbReference>
<gene>
    <name evidence="9" type="ORF">NJ959_04420</name>
</gene>
<dbReference type="InterPro" id="IPR029016">
    <property type="entry name" value="GAF-like_dom_sf"/>
</dbReference>
<dbReference type="EMBL" id="JAMZMM010000025">
    <property type="protein sequence ID" value="MCP2727722.1"/>
    <property type="molecule type" value="Genomic_DNA"/>
</dbReference>
<dbReference type="InterPro" id="IPR003018">
    <property type="entry name" value="GAF"/>
</dbReference>
<proteinExistence type="predicted"/>
<dbReference type="Gene3D" id="3.30.565.10">
    <property type="entry name" value="Histidine kinase-like ATPase, C-terminal domain"/>
    <property type="match status" value="1"/>
</dbReference>
<evidence type="ECO:0000256" key="1">
    <source>
        <dbReference type="ARBA" id="ARBA00000085"/>
    </source>
</evidence>
<dbReference type="GO" id="GO:0000155">
    <property type="term" value="F:phosphorelay sensor kinase activity"/>
    <property type="evidence" value="ECO:0007669"/>
    <property type="project" value="InterPro"/>
</dbReference>
<evidence type="ECO:0000256" key="4">
    <source>
        <dbReference type="ARBA" id="ARBA00022777"/>
    </source>
</evidence>
<reference evidence="9" key="1">
    <citation type="submission" date="2022-06" db="EMBL/GenBank/DDBJ databases">
        <title>New cyanobacteria of genus Symplocastrum in benthos of Lake Baikal.</title>
        <authorList>
            <person name="Sorokovikova E."/>
            <person name="Tikhonova I."/>
            <person name="Krasnopeev A."/>
            <person name="Evseev P."/>
            <person name="Gladkikh A."/>
            <person name="Belykh O."/>
        </authorList>
    </citation>
    <scope>NUCLEOTIDE SEQUENCE</scope>
    <source>
        <strain evidence="9">BBK-W-15</strain>
    </source>
</reference>
<organism evidence="9 10">
    <name type="scientific">Limnofasciculus baicalensis BBK-W-15</name>
    <dbReference type="NCBI Taxonomy" id="2699891"/>
    <lineage>
        <taxon>Bacteria</taxon>
        <taxon>Bacillati</taxon>
        <taxon>Cyanobacteriota</taxon>
        <taxon>Cyanophyceae</taxon>
        <taxon>Coleofasciculales</taxon>
        <taxon>Coleofasciculaceae</taxon>
        <taxon>Limnofasciculus</taxon>
        <taxon>Limnofasciculus baicalensis</taxon>
    </lineage>
</organism>
<feature type="domain" description="Histidine kinase" evidence="8">
    <location>
        <begin position="1548"/>
        <end position="1812"/>
    </location>
</feature>
<evidence type="ECO:0000259" key="7">
    <source>
        <dbReference type="PROSITE" id="PS50011"/>
    </source>
</evidence>
<protein>
    <recommendedName>
        <fullName evidence="2">histidine kinase</fullName>
        <ecNumber evidence="2">2.7.13.3</ecNumber>
    </recommendedName>
</protein>
<keyword evidence="4" id="KW-0808">Transferase</keyword>
<dbReference type="InterPro" id="IPR041664">
    <property type="entry name" value="AAA_16"/>
</dbReference>
<dbReference type="InterPro" id="IPR004358">
    <property type="entry name" value="Sig_transdc_His_kin-like_C"/>
</dbReference>
<dbReference type="InterPro" id="IPR053159">
    <property type="entry name" value="Hybrid_Histidine_Kinase"/>
</dbReference>
<keyword evidence="6" id="KW-0175">Coiled coil</keyword>
<dbReference type="CDD" id="cd14014">
    <property type="entry name" value="STKc_PknB_like"/>
    <property type="match status" value="1"/>
</dbReference>
<keyword evidence="5" id="KW-0902">Two-component regulatory system</keyword>
<dbReference type="InterPro" id="IPR003661">
    <property type="entry name" value="HisK_dim/P_dom"/>
</dbReference>
<dbReference type="SUPFAM" id="SSF56112">
    <property type="entry name" value="Protein kinase-like (PK-like)"/>
    <property type="match status" value="1"/>
</dbReference>
<keyword evidence="4" id="KW-0418">Kinase</keyword>
<dbReference type="Pfam" id="PF02518">
    <property type="entry name" value="HATPase_c"/>
    <property type="match status" value="1"/>
</dbReference>
<feature type="domain" description="Protein kinase" evidence="7">
    <location>
        <begin position="7"/>
        <end position="270"/>
    </location>
</feature>
<dbReference type="SUPFAM" id="SSF47384">
    <property type="entry name" value="Homodimeric domain of signal transducing histidine kinase"/>
    <property type="match status" value="1"/>
</dbReference>
<evidence type="ECO:0000313" key="10">
    <source>
        <dbReference type="Proteomes" id="UP001204953"/>
    </source>
</evidence>
<dbReference type="SUPFAM" id="SSF52540">
    <property type="entry name" value="P-loop containing nucleoside triphosphate hydrolases"/>
    <property type="match status" value="1"/>
</dbReference>
<dbReference type="SUPFAM" id="SSF55781">
    <property type="entry name" value="GAF domain-like"/>
    <property type="match status" value="1"/>
</dbReference>
<evidence type="ECO:0000256" key="6">
    <source>
        <dbReference type="SAM" id="Coils"/>
    </source>
</evidence>
<dbReference type="Pfam" id="PF00069">
    <property type="entry name" value="Pkinase"/>
    <property type="match status" value="1"/>
</dbReference>
<dbReference type="InterPro" id="IPR003594">
    <property type="entry name" value="HATPase_dom"/>
</dbReference>
<dbReference type="PANTHER" id="PTHR43642:SF1">
    <property type="entry name" value="HYBRID SIGNAL TRANSDUCTION HISTIDINE KINASE G"/>
    <property type="match status" value="1"/>
</dbReference>